<dbReference type="NCBIfam" id="TIGR00040">
    <property type="entry name" value="yfcE"/>
    <property type="match status" value="1"/>
</dbReference>
<evidence type="ECO:0000313" key="4">
    <source>
        <dbReference type="EMBL" id="CAL1239256.1"/>
    </source>
</evidence>
<sequence>MVIARSQAAMGYSIGVISDTHGLVRAEALAALGGCRLILHAGDVGRLAVLDALRRIAPVAAVRGNVDRGGWALGLPERDTLWLDGVGIHLLHDLRGLDFDPRKAGVRAVVFGHSHRPCLEWKDGVLYFNPGSAGPRRFRLPVAVGRLNLAGGALAGELVELAPARAGP</sequence>
<keyword evidence="2" id="KW-0479">Metal-binding</keyword>
<dbReference type="InterPro" id="IPR024654">
    <property type="entry name" value="Calcineurin-like_PHP_lpxH"/>
</dbReference>
<comment type="cofactor">
    <cofactor evidence="2">
        <name>a divalent metal cation</name>
        <dbReference type="ChEBI" id="CHEBI:60240"/>
    </cofactor>
</comment>
<dbReference type="Gene3D" id="3.60.21.10">
    <property type="match status" value="1"/>
</dbReference>
<name>A0ABP1C4X3_9GAMM</name>
<comment type="similarity">
    <text evidence="1 2">Belongs to the metallophosphoesterase superfamily. YfcE family.</text>
</comment>
<dbReference type="SUPFAM" id="SSF56300">
    <property type="entry name" value="Metallo-dependent phosphatases"/>
    <property type="match status" value="1"/>
</dbReference>
<dbReference type="Pfam" id="PF12850">
    <property type="entry name" value="Metallophos_2"/>
    <property type="match status" value="1"/>
</dbReference>
<dbReference type="Proteomes" id="UP001497493">
    <property type="component" value="Chromosome"/>
</dbReference>
<evidence type="ECO:0000256" key="1">
    <source>
        <dbReference type="ARBA" id="ARBA00008950"/>
    </source>
</evidence>
<reference evidence="4 5" key="1">
    <citation type="submission" date="2024-04" db="EMBL/GenBank/DDBJ databases">
        <authorList>
            <person name="Cremers G."/>
        </authorList>
    </citation>
    <scope>NUCLEOTIDE SEQUENCE [LARGE SCALE GENOMIC DNA]</scope>
    <source>
        <strain evidence="4">MeCH1-AG</strain>
    </source>
</reference>
<dbReference type="EMBL" id="OZ026884">
    <property type="protein sequence ID" value="CAL1239256.1"/>
    <property type="molecule type" value="Genomic_DNA"/>
</dbReference>
<dbReference type="PANTHER" id="PTHR11124">
    <property type="entry name" value="VACUOLAR SORTING PROTEIN VPS29"/>
    <property type="match status" value="1"/>
</dbReference>
<keyword evidence="4" id="KW-0378">Hydrolase</keyword>
<dbReference type="InterPro" id="IPR000979">
    <property type="entry name" value="Phosphodiesterase_MJ0936/Vps29"/>
</dbReference>
<accession>A0ABP1C4X3</accession>
<feature type="domain" description="Calcineurin-like phosphoesterase" evidence="3">
    <location>
        <begin position="13"/>
        <end position="147"/>
    </location>
</feature>
<dbReference type="InterPro" id="IPR029052">
    <property type="entry name" value="Metallo-depent_PP-like"/>
</dbReference>
<evidence type="ECO:0000259" key="3">
    <source>
        <dbReference type="Pfam" id="PF12850"/>
    </source>
</evidence>
<gene>
    <name evidence="4" type="ORF">MECH1_V1_0480</name>
</gene>
<evidence type="ECO:0000313" key="5">
    <source>
        <dbReference type="Proteomes" id="UP001497493"/>
    </source>
</evidence>
<evidence type="ECO:0000256" key="2">
    <source>
        <dbReference type="RuleBase" id="RU362039"/>
    </source>
</evidence>
<dbReference type="GO" id="GO:0016787">
    <property type="term" value="F:hydrolase activity"/>
    <property type="evidence" value="ECO:0007669"/>
    <property type="project" value="UniProtKB-KW"/>
</dbReference>
<dbReference type="EC" id="3.1.4.-" evidence="2"/>
<keyword evidence="5" id="KW-1185">Reference proteome</keyword>
<protein>
    <recommendedName>
        <fullName evidence="2">Phosphoesterase</fullName>
        <ecNumber evidence="2">3.1.4.-</ecNumber>
    </recommendedName>
</protein>
<organism evidence="4 5">
    <name type="scientific">Candidatus Methylocalor cossyra</name>
    <dbReference type="NCBI Taxonomy" id="3108543"/>
    <lineage>
        <taxon>Bacteria</taxon>
        <taxon>Pseudomonadati</taxon>
        <taxon>Pseudomonadota</taxon>
        <taxon>Gammaproteobacteria</taxon>
        <taxon>Methylococcales</taxon>
        <taxon>Methylococcaceae</taxon>
        <taxon>Candidatus Methylocalor</taxon>
    </lineage>
</organism>
<proteinExistence type="inferred from homology"/>